<dbReference type="PANTHER" id="PTHR22946">
    <property type="entry name" value="DIENELACTONE HYDROLASE DOMAIN-CONTAINING PROTEIN-RELATED"/>
    <property type="match status" value="1"/>
</dbReference>
<evidence type="ECO:0000313" key="3">
    <source>
        <dbReference type="EMBL" id="GGE51188.1"/>
    </source>
</evidence>
<sequence length="242" mass="26838">MHNKAIRIAVGTQHLNGTVAAPATGFPGILFLHGWGGSQERDLVRAQGLAALGSICLTFDMRGHAETEGQRDTVTREDNLQDVLAAYDSLISHPQVDSSCIAVVGSSYGGYLAALLTTLRPVRWLALRVPALYRDAQWLTPKQQLNRADLNEYRRTFVDPETNRALSGCRKFSGDVLVVESEHDDLVPHLAVASYTSAFIRARSMTFRVIEGADHALTEERHRRAYDALLTRWVREMVLGAR</sequence>
<evidence type="ECO:0000313" key="4">
    <source>
        <dbReference type="Proteomes" id="UP000602745"/>
    </source>
</evidence>
<dbReference type="InterPro" id="IPR029058">
    <property type="entry name" value="AB_hydrolase_fold"/>
</dbReference>
<comment type="caution">
    <text evidence="3">The sequence shown here is derived from an EMBL/GenBank/DDBJ whole genome shotgun (WGS) entry which is preliminary data.</text>
</comment>
<dbReference type="RefSeq" id="WP_188410643.1">
    <property type="nucleotide sequence ID" value="NZ_BMCP01000004.1"/>
</dbReference>
<accession>A0A8J2YM09</accession>
<dbReference type="InterPro" id="IPR001375">
    <property type="entry name" value="Peptidase_S9_cat"/>
</dbReference>
<dbReference type="Gene3D" id="3.40.50.1820">
    <property type="entry name" value="alpha/beta hydrolase"/>
    <property type="match status" value="1"/>
</dbReference>
<feature type="domain" description="Peptidase S9 prolyl oligopeptidase catalytic" evidence="2">
    <location>
        <begin position="45"/>
        <end position="237"/>
    </location>
</feature>
<dbReference type="GO" id="GO:0004252">
    <property type="term" value="F:serine-type endopeptidase activity"/>
    <property type="evidence" value="ECO:0007669"/>
    <property type="project" value="InterPro"/>
</dbReference>
<evidence type="ECO:0000259" key="2">
    <source>
        <dbReference type="Pfam" id="PF00326"/>
    </source>
</evidence>
<dbReference type="Proteomes" id="UP000602745">
    <property type="component" value="Unassembled WGS sequence"/>
</dbReference>
<keyword evidence="1" id="KW-0378">Hydrolase</keyword>
<protein>
    <submittedName>
        <fullName evidence="3">Permease</fullName>
    </submittedName>
</protein>
<dbReference type="InterPro" id="IPR050261">
    <property type="entry name" value="FrsA_esterase"/>
</dbReference>
<dbReference type="PANTHER" id="PTHR22946:SF5">
    <property type="entry name" value="PEPTIDASE S9 PROLYL OLIGOPEPTIDASE CATALYTIC DOMAIN-CONTAINING PROTEIN"/>
    <property type="match status" value="1"/>
</dbReference>
<dbReference type="PROSITE" id="PS00708">
    <property type="entry name" value="PRO_ENDOPEP_SER"/>
    <property type="match status" value="1"/>
</dbReference>
<dbReference type="InterPro" id="IPR002471">
    <property type="entry name" value="Pept_S9_AS"/>
</dbReference>
<dbReference type="GO" id="GO:0006508">
    <property type="term" value="P:proteolysis"/>
    <property type="evidence" value="ECO:0007669"/>
    <property type="project" value="InterPro"/>
</dbReference>
<organism evidence="3 4">
    <name type="scientific">Agaricicola taiwanensis</name>
    <dbReference type="NCBI Taxonomy" id="591372"/>
    <lineage>
        <taxon>Bacteria</taxon>
        <taxon>Pseudomonadati</taxon>
        <taxon>Pseudomonadota</taxon>
        <taxon>Alphaproteobacteria</taxon>
        <taxon>Rhodobacterales</taxon>
        <taxon>Paracoccaceae</taxon>
        <taxon>Agaricicola</taxon>
    </lineage>
</organism>
<dbReference type="SUPFAM" id="SSF53474">
    <property type="entry name" value="alpha/beta-Hydrolases"/>
    <property type="match status" value="1"/>
</dbReference>
<reference evidence="3" key="2">
    <citation type="submission" date="2020-09" db="EMBL/GenBank/DDBJ databases">
        <authorList>
            <person name="Sun Q."/>
            <person name="Sedlacek I."/>
        </authorList>
    </citation>
    <scope>NUCLEOTIDE SEQUENCE</scope>
    <source>
        <strain evidence="3">CCM 7684</strain>
    </source>
</reference>
<name>A0A8J2YM09_9RHOB</name>
<dbReference type="EMBL" id="BMCP01000004">
    <property type="protein sequence ID" value="GGE51188.1"/>
    <property type="molecule type" value="Genomic_DNA"/>
</dbReference>
<reference evidence="3" key="1">
    <citation type="journal article" date="2014" name="Int. J. Syst. Evol. Microbiol.">
        <title>Complete genome sequence of Corynebacterium casei LMG S-19264T (=DSM 44701T), isolated from a smear-ripened cheese.</title>
        <authorList>
            <consortium name="US DOE Joint Genome Institute (JGI-PGF)"/>
            <person name="Walter F."/>
            <person name="Albersmeier A."/>
            <person name="Kalinowski J."/>
            <person name="Ruckert C."/>
        </authorList>
    </citation>
    <scope>NUCLEOTIDE SEQUENCE</scope>
    <source>
        <strain evidence="3">CCM 7684</strain>
    </source>
</reference>
<keyword evidence="4" id="KW-1185">Reference proteome</keyword>
<proteinExistence type="predicted"/>
<evidence type="ECO:0000256" key="1">
    <source>
        <dbReference type="ARBA" id="ARBA00022801"/>
    </source>
</evidence>
<gene>
    <name evidence="3" type="ORF">GCM10007276_30290</name>
</gene>
<dbReference type="AlphaFoldDB" id="A0A8J2YM09"/>
<dbReference type="Pfam" id="PF00326">
    <property type="entry name" value="Peptidase_S9"/>
    <property type="match status" value="1"/>
</dbReference>